<organism evidence="2 3">
    <name type="scientific">Pedobacter ginsengiterrae</name>
    <dbReference type="NCBI Taxonomy" id="871696"/>
    <lineage>
        <taxon>Bacteria</taxon>
        <taxon>Pseudomonadati</taxon>
        <taxon>Bacteroidota</taxon>
        <taxon>Sphingobacteriia</taxon>
        <taxon>Sphingobacteriales</taxon>
        <taxon>Sphingobacteriaceae</taxon>
        <taxon>Pedobacter</taxon>
    </lineage>
</organism>
<dbReference type="Gene3D" id="3.90.1170.50">
    <property type="entry name" value="Aldehyde oxidase/xanthine dehydrogenase, a/b hammerhead"/>
    <property type="match status" value="1"/>
</dbReference>
<dbReference type="PANTHER" id="PTHR47495">
    <property type="entry name" value="ALDEHYDE DEHYDROGENASE"/>
    <property type="match status" value="1"/>
</dbReference>
<dbReference type="Proteomes" id="UP001501081">
    <property type="component" value="Unassembled WGS sequence"/>
</dbReference>
<dbReference type="Pfam" id="PF02738">
    <property type="entry name" value="MoCoBD_1"/>
    <property type="match status" value="1"/>
</dbReference>
<protein>
    <submittedName>
        <fullName evidence="2">Xanthine dehydrogenase family protein molybdopterin-binding subunit</fullName>
    </submittedName>
</protein>
<evidence type="ECO:0000313" key="2">
    <source>
        <dbReference type="EMBL" id="GAA3951663.1"/>
    </source>
</evidence>
<dbReference type="InterPro" id="IPR012368">
    <property type="entry name" value="OxRdtase_Mopterin-bd_su_IorB"/>
</dbReference>
<reference evidence="3" key="1">
    <citation type="journal article" date="2019" name="Int. J. Syst. Evol. Microbiol.">
        <title>The Global Catalogue of Microorganisms (GCM) 10K type strain sequencing project: providing services to taxonomists for standard genome sequencing and annotation.</title>
        <authorList>
            <consortium name="The Broad Institute Genomics Platform"/>
            <consortium name="The Broad Institute Genome Sequencing Center for Infectious Disease"/>
            <person name="Wu L."/>
            <person name="Ma J."/>
        </authorList>
    </citation>
    <scope>NUCLEOTIDE SEQUENCE [LARGE SCALE GENOMIC DNA]</scope>
    <source>
        <strain evidence="3">JCM 17338</strain>
    </source>
</reference>
<evidence type="ECO:0000313" key="3">
    <source>
        <dbReference type="Proteomes" id="UP001501081"/>
    </source>
</evidence>
<dbReference type="PROSITE" id="PS51318">
    <property type="entry name" value="TAT"/>
    <property type="match status" value="1"/>
</dbReference>
<feature type="domain" description="Aldehyde oxidase/xanthine dehydrogenase a/b hammerhead" evidence="1">
    <location>
        <begin position="200"/>
        <end position="286"/>
    </location>
</feature>
<dbReference type="RefSeq" id="WP_344764309.1">
    <property type="nucleotide sequence ID" value="NZ_BAABAK010000001.1"/>
</dbReference>
<evidence type="ECO:0000259" key="1">
    <source>
        <dbReference type="SMART" id="SM01008"/>
    </source>
</evidence>
<proteinExistence type="predicted"/>
<dbReference type="InterPro" id="IPR037165">
    <property type="entry name" value="AldOxase/xan_DH_Mopterin-bd_sf"/>
</dbReference>
<gene>
    <name evidence="2" type="ORF">GCM10022246_02560</name>
</gene>
<dbReference type="Gene3D" id="3.30.365.10">
    <property type="entry name" value="Aldehyde oxidase/xanthine dehydrogenase, molybdopterin binding domain"/>
    <property type="match status" value="4"/>
</dbReference>
<dbReference type="SUPFAM" id="SSF56003">
    <property type="entry name" value="Molybdenum cofactor-binding domain"/>
    <property type="match status" value="2"/>
</dbReference>
<comment type="caution">
    <text evidence="2">The sequence shown here is derived from an EMBL/GenBank/DDBJ whole genome shotgun (WGS) entry which is preliminary data.</text>
</comment>
<dbReference type="PIRSF" id="PIRSF036389">
    <property type="entry name" value="IOR_B"/>
    <property type="match status" value="1"/>
</dbReference>
<sequence>MEEISRRHFIRTASTAGFALWLGVSAKGNPLKSLDIASANFSPYILIESNGLITIYNTKPEMGQGTLQSFPALIAEELEVSMDQIIIKQSNGEKALGNGQRAGGSSSIRSNYLPMRKVGAAAREVLIMAASQRWTVNIADCYAENGRVIHRPSKKSLSYGELIEEASKLELPKEPKLKDPKDFKILGKVSRRQDIPLKTCGKAEFGIDAKVENMLYAVVERSPVFGGTLKSFDATEVLKIPGIKKVDLVERIVGIYKYTGIAIIGNSYWTVSQARKKLKVEWDNNGHDTFNTVDYENHLRKLASEPGVTDKNIGNVDSVKILPKNTFEAFYETPIIAHHPLEPMNCTAHIVGDKLEIWTSTQVASSITGSAAGDLHKQVGFSPDNIKLQNKFIGGGFGRRLYIDYIVEAVNVAKLVDVPVKVIWSREETTQQGPFRPMTFSKLTAGFTEDGKLSTFQHKVISPSYFESIQPDFDKKKVDSIMVEGIAEQAYEIPNLRTTYVRANLHIPVAAWRSVTSSTLAFAHEGFIDELAYQAKKDPMDFRLELLSKQSDSKKVLLKLKEVSNWDKKLPKGKGRGVAIWEFFAGLAGQVVEVTHNKDKTITIDKVIAVIDLGEVVNPDNVNNQVEGAIIMALGAATKPGITFKNGKTVEHNFYDNPLVRINETPKMEVHILTDGGKVKGVGEPGLPPFAPALANAIFAATGKRFRKMPFDLKTL</sequence>
<dbReference type="InterPro" id="IPR006311">
    <property type="entry name" value="TAT_signal"/>
</dbReference>
<dbReference type="InterPro" id="IPR008274">
    <property type="entry name" value="AldOxase/xan_DH_MoCoBD1"/>
</dbReference>
<name>A0ABP7NPV8_9SPHI</name>
<accession>A0ABP7NPV8</accession>
<dbReference type="InterPro" id="IPR052516">
    <property type="entry name" value="N-heterocyclic_Hydroxylase"/>
</dbReference>
<dbReference type="PANTHER" id="PTHR47495:SF2">
    <property type="entry name" value="ALDEHYDE DEHYDROGENASE"/>
    <property type="match status" value="1"/>
</dbReference>
<dbReference type="Pfam" id="PF20256">
    <property type="entry name" value="MoCoBD_2"/>
    <property type="match status" value="2"/>
</dbReference>
<dbReference type="InterPro" id="IPR000674">
    <property type="entry name" value="Ald_Oxase/Xan_DH_a/b"/>
</dbReference>
<dbReference type="InterPro" id="IPR046867">
    <property type="entry name" value="AldOxase/xan_DH_MoCoBD2"/>
</dbReference>
<dbReference type="EMBL" id="BAABAK010000001">
    <property type="protein sequence ID" value="GAA3951663.1"/>
    <property type="molecule type" value="Genomic_DNA"/>
</dbReference>
<dbReference type="SMART" id="SM01008">
    <property type="entry name" value="Ald_Xan_dh_C"/>
    <property type="match status" value="1"/>
</dbReference>
<keyword evidence="3" id="KW-1185">Reference proteome</keyword>